<dbReference type="PANTHER" id="PTHR48057">
    <property type="entry name" value="LEUCINE-RICH REPEAT SERINE/THREONINE-PROTEIN KINASE 1"/>
    <property type="match status" value="1"/>
</dbReference>
<dbReference type="InterPro" id="IPR052595">
    <property type="entry name" value="LRRC69/RLP"/>
</dbReference>
<dbReference type="SUPFAM" id="SSF52047">
    <property type="entry name" value="RNI-like"/>
    <property type="match status" value="1"/>
</dbReference>
<dbReference type="Proteomes" id="UP000287374">
    <property type="component" value="Unassembled WGS sequence"/>
</dbReference>
<reference evidence="2 4" key="2">
    <citation type="submission" date="2018-12" db="EMBL/GenBank/DDBJ databases">
        <title>Legionella sp,whole genome shotgun sequence.</title>
        <authorList>
            <person name="Wu H."/>
        </authorList>
    </citation>
    <scope>NUCLEOTIDE SEQUENCE [LARGE SCALE GENOMIC DNA]</scope>
    <source>
        <strain evidence="2">Km489</strain>
        <strain evidence="4">km489</strain>
    </source>
</reference>
<accession>A0A317U077</accession>
<dbReference type="PANTHER" id="PTHR48057:SF7">
    <property type="entry name" value="LEUCINE-RICH REPEAT SERINE_THREONINE-PROTEIN KINASE 1"/>
    <property type="match status" value="1"/>
</dbReference>
<proteinExistence type="predicted"/>
<dbReference type="PROSITE" id="PS51450">
    <property type="entry name" value="LRR"/>
    <property type="match status" value="1"/>
</dbReference>
<evidence type="ECO:0000313" key="1">
    <source>
        <dbReference type="EMBL" id="PWY53872.1"/>
    </source>
</evidence>
<dbReference type="InterPro" id="IPR032675">
    <property type="entry name" value="LRR_dom_sf"/>
</dbReference>
<dbReference type="EMBL" id="QHJG01000060">
    <property type="protein sequence ID" value="PWY53872.1"/>
    <property type="molecule type" value="Genomic_DNA"/>
</dbReference>
<organism evidence="1 3">
    <name type="scientific">Legionella qingyii</name>
    <dbReference type="NCBI Taxonomy" id="2184757"/>
    <lineage>
        <taxon>Bacteria</taxon>
        <taxon>Pseudomonadati</taxon>
        <taxon>Pseudomonadota</taxon>
        <taxon>Gammaproteobacteria</taxon>
        <taxon>Legionellales</taxon>
        <taxon>Legionellaceae</taxon>
        <taxon>Legionella</taxon>
    </lineage>
</organism>
<dbReference type="AlphaFoldDB" id="A0A317U077"/>
<dbReference type="Proteomes" id="UP000247152">
    <property type="component" value="Unassembled WGS sequence"/>
</dbReference>
<dbReference type="Pfam" id="PF13516">
    <property type="entry name" value="LRR_6"/>
    <property type="match status" value="2"/>
</dbReference>
<dbReference type="OrthoDB" id="5634474at2"/>
<gene>
    <name evidence="1" type="ORF">DGG96_20050</name>
    <name evidence="2" type="ORF">ELY20_13605</name>
</gene>
<name>A0A317U077_9GAMM</name>
<dbReference type="InterPro" id="IPR001611">
    <property type="entry name" value="Leu-rich_rpt"/>
</dbReference>
<evidence type="ECO:0008006" key="5">
    <source>
        <dbReference type="Google" id="ProtNLM"/>
    </source>
</evidence>
<evidence type="ECO:0000313" key="3">
    <source>
        <dbReference type="Proteomes" id="UP000247152"/>
    </source>
</evidence>
<sequence>MLYFNASTGETVLSGLTNVNGDMLMRSIFKINKNTKHIDMGWNNFGKRSNFELQVALSHLNDQIKFVTLRGNSLGKKSGEDAALVFLSLKHATHVDLSFNDLNVQKRLDIGLKGFVSTQVTSLDLSSNNLGIDINKQLNKAVAVLIGLKSLNMSYNKLDRKSEEELETLCAAFPANLEHLDLSNNNLGSKINLIRKLPKNITSLNISDNDIGQLAVEEIYNLKSSLTHLQTLYISIDELTKMSPKQKKAWESILSPINKVVFLDSSEREVIPEQSLFATNKSGFFIRNYDNKEQDIVESLKGFAKSITDSLRK</sequence>
<evidence type="ECO:0000313" key="4">
    <source>
        <dbReference type="Proteomes" id="UP000287374"/>
    </source>
</evidence>
<comment type="caution">
    <text evidence="1">The sequence shown here is derived from an EMBL/GenBank/DDBJ whole genome shotgun (WGS) entry which is preliminary data.</text>
</comment>
<evidence type="ECO:0000313" key="2">
    <source>
        <dbReference type="EMBL" id="RUR21144.1"/>
    </source>
</evidence>
<dbReference type="RefSeq" id="WP_110144240.1">
    <property type="nucleotide sequence ID" value="NZ_QHJG01000060.1"/>
</dbReference>
<dbReference type="EMBL" id="RZGX01000019">
    <property type="protein sequence ID" value="RUR21144.1"/>
    <property type="molecule type" value="Genomic_DNA"/>
</dbReference>
<dbReference type="Gene3D" id="3.80.10.10">
    <property type="entry name" value="Ribonuclease Inhibitor"/>
    <property type="match status" value="1"/>
</dbReference>
<protein>
    <recommendedName>
        <fullName evidence="5">Leucine-rich repeat-containing protein</fullName>
    </recommendedName>
</protein>
<reference evidence="1 3" key="1">
    <citation type="submission" date="2018-05" db="EMBL/GenBank/DDBJ databases">
        <title>Legionella qingyii sp.nov., whole genome shotgun sequence.</title>
        <authorList>
            <person name="Wu H."/>
            <person name="Zhu Q."/>
            <person name="Hu C."/>
        </authorList>
    </citation>
    <scope>NUCLEOTIDE SEQUENCE [LARGE SCALE GENOMIC DNA]</scope>
    <source>
        <strain evidence="1 3">HEB18</strain>
    </source>
</reference>
<keyword evidence="4" id="KW-1185">Reference proteome</keyword>
<dbReference type="Pfam" id="PF00560">
    <property type="entry name" value="LRR_1"/>
    <property type="match status" value="1"/>
</dbReference>